<proteinExistence type="predicted"/>
<organism evidence="1 2">
    <name type="scientific">Paxillus rubicundulus Ve08.2h10</name>
    <dbReference type="NCBI Taxonomy" id="930991"/>
    <lineage>
        <taxon>Eukaryota</taxon>
        <taxon>Fungi</taxon>
        <taxon>Dikarya</taxon>
        <taxon>Basidiomycota</taxon>
        <taxon>Agaricomycotina</taxon>
        <taxon>Agaricomycetes</taxon>
        <taxon>Agaricomycetidae</taxon>
        <taxon>Boletales</taxon>
        <taxon>Paxilineae</taxon>
        <taxon>Paxillaceae</taxon>
        <taxon>Paxillus</taxon>
    </lineage>
</organism>
<dbReference type="OrthoDB" id="10039611at2759"/>
<dbReference type="Gene3D" id="3.30.420.10">
    <property type="entry name" value="Ribonuclease H-like superfamily/Ribonuclease H"/>
    <property type="match status" value="1"/>
</dbReference>
<keyword evidence="2" id="KW-1185">Reference proteome</keyword>
<dbReference type="Proteomes" id="UP000054538">
    <property type="component" value="Unassembled WGS sequence"/>
</dbReference>
<dbReference type="PANTHER" id="PTHR35871">
    <property type="entry name" value="EXPRESSED PROTEIN"/>
    <property type="match status" value="1"/>
</dbReference>
<evidence type="ECO:0000313" key="2">
    <source>
        <dbReference type="Proteomes" id="UP000054538"/>
    </source>
</evidence>
<gene>
    <name evidence="1" type="ORF">PAXRUDRAFT_21729</name>
</gene>
<dbReference type="HOGENOM" id="CLU_005726_1_0_1"/>
<name>A0A0D0CPC0_9AGAM</name>
<dbReference type="InParanoid" id="A0A0D0CPC0"/>
<sequence>MSRKVREWSKEYISDCENLPLSKHGGDWTKSQIDDEDLREELLTHLQSLGKYVSASAIITYLERPEVMRRYKLSMSISLATAERWMKSCGFRWTVARGGQYVDGHERSDVVSYRNNVFLPAWYQLDPKMRKWTQVDGQLVEENEGLGGIGRRTVVWFHDESTFYAHDRRKKRWVHIDEKAVPQPKGEGTSLMVADFISADYGWLRSPDGKESARVLFRAGKGRDGYFSNDKILQHAEKAMDILQKHYQDEDHVFVFDNATTHLKRADNALSAHNMPKSCRVWGVETPVRDASGKPVYGSNGKVMFQKVHMSNGSFNGATHEFYWPEGHKNAGKFKGMVTILEERGFDTKNLKAQCNRTFECPPGSTACCCRRILYNQPDFSNVESLLETTCKARGFSVLFLPKFHCELNFIEQCWGYAKRLYRCYPPFSKDVDLEQNVIRSLDSVPLESMWK</sequence>
<dbReference type="PANTHER" id="PTHR35871:SF1">
    <property type="entry name" value="CXC1-LIKE CYSTEINE CLUSTER ASSOCIATED WITH KDZ TRANSPOSASES DOMAIN-CONTAINING PROTEIN"/>
    <property type="match status" value="1"/>
</dbReference>
<dbReference type="STRING" id="930991.A0A0D0CPC0"/>
<dbReference type="GO" id="GO:0003676">
    <property type="term" value="F:nucleic acid binding"/>
    <property type="evidence" value="ECO:0007669"/>
    <property type="project" value="InterPro"/>
</dbReference>
<dbReference type="InterPro" id="IPR036397">
    <property type="entry name" value="RNaseH_sf"/>
</dbReference>
<evidence type="ECO:0000313" key="1">
    <source>
        <dbReference type="EMBL" id="KIK72661.1"/>
    </source>
</evidence>
<dbReference type="AlphaFoldDB" id="A0A0D0CPC0"/>
<accession>A0A0D0CPC0</accession>
<dbReference type="EMBL" id="KN830578">
    <property type="protein sequence ID" value="KIK72661.1"/>
    <property type="molecule type" value="Genomic_DNA"/>
</dbReference>
<reference evidence="1 2" key="1">
    <citation type="submission" date="2014-04" db="EMBL/GenBank/DDBJ databases">
        <authorList>
            <consortium name="DOE Joint Genome Institute"/>
            <person name="Kuo A."/>
            <person name="Kohler A."/>
            <person name="Jargeat P."/>
            <person name="Nagy L.G."/>
            <person name="Floudas D."/>
            <person name="Copeland A."/>
            <person name="Barry K.W."/>
            <person name="Cichocki N."/>
            <person name="Veneault-Fourrey C."/>
            <person name="LaButti K."/>
            <person name="Lindquist E.A."/>
            <person name="Lipzen A."/>
            <person name="Lundell T."/>
            <person name="Morin E."/>
            <person name="Murat C."/>
            <person name="Sun H."/>
            <person name="Tunlid A."/>
            <person name="Henrissat B."/>
            <person name="Grigoriev I.V."/>
            <person name="Hibbett D.S."/>
            <person name="Martin F."/>
            <person name="Nordberg H.P."/>
            <person name="Cantor M.N."/>
            <person name="Hua S.X."/>
        </authorList>
    </citation>
    <scope>NUCLEOTIDE SEQUENCE [LARGE SCALE GENOMIC DNA]</scope>
    <source>
        <strain evidence="1 2">Ve08.2h10</strain>
    </source>
</reference>
<reference evidence="2" key="2">
    <citation type="submission" date="2015-01" db="EMBL/GenBank/DDBJ databases">
        <title>Evolutionary Origins and Diversification of the Mycorrhizal Mutualists.</title>
        <authorList>
            <consortium name="DOE Joint Genome Institute"/>
            <consortium name="Mycorrhizal Genomics Consortium"/>
            <person name="Kohler A."/>
            <person name="Kuo A."/>
            <person name="Nagy L.G."/>
            <person name="Floudas D."/>
            <person name="Copeland A."/>
            <person name="Barry K.W."/>
            <person name="Cichocki N."/>
            <person name="Veneault-Fourrey C."/>
            <person name="LaButti K."/>
            <person name="Lindquist E.A."/>
            <person name="Lipzen A."/>
            <person name="Lundell T."/>
            <person name="Morin E."/>
            <person name="Murat C."/>
            <person name="Riley R."/>
            <person name="Ohm R."/>
            <person name="Sun H."/>
            <person name="Tunlid A."/>
            <person name="Henrissat B."/>
            <person name="Grigoriev I.V."/>
            <person name="Hibbett D.S."/>
            <person name="Martin F."/>
        </authorList>
    </citation>
    <scope>NUCLEOTIDE SEQUENCE [LARGE SCALE GENOMIC DNA]</scope>
    <source>
        <strain evidence="2">Ve08.2h10</strain>
    </source>
</reference>
<protein>
    <submittedName>
        <fullName evidence="1">Uncharacterized protein</fullName>
    </submittedName>
</protein>